<gene>
    <name evidence="6" type="primary">rplU</name>
    <name evidence="8" type="ORF">HMPREF0083_00391</name>
</gene>
<dbReference type="GO" id="GO:0019843">
    <property type="term" value="F:rRNA binding"/>
    <property type="evidence" value="ECO:0007669"/>
    <property type="project" value="UniProtKB-UniRule"/>
</dbReference>
<protein>
    <recommendedName>
        <fullName evidence="6">Large ribosomal subunit protein bL21</fullName>
    </recommendedName>
</protein>
<dbReference type="InterPro" id="IPR036164">
    <property type="entry name" value="bL21-like_sf"/>
</dbReference>
<name>U1XAC5_ANEAE</name>
<dbReference type="InterPro" id="IPR018258">
    <property type="entry name" value="Ribosomal_bL21_CS"/>
</dbReference>
<reference evidence="8 9" key="1">
    <citation type="submission" date="2013-08" db="EMBL/GenBank/DDBJ databases">
        <authorList>
            <person name="Weinstock G."/>
            <person name="Sodergren E."/>
            <person name="Wylie T."/>
            <person name="Fulton L."/>
            <person name="Fulton R."/>
            <person name="Fronick C."/>
            <person name="O'Laughlin M."/>
            <person name="Godfrey J."/>
            <person name="Miner T."/>
            <person name="Herter B."/>
            <person name="Appelbaum E."/>
            <person name="Cordes M."/>
            <person name="Lek S."/>
            <person name="Wollam A."/>
            <person name="Pepin K.H."/>
            <person name="Palsikar V.B."/>
            <person name="Mitreva M."/>
            <person name="Wilson R.K."/>
        </authorList>
    </citation>
    <scope>NUCLEOTIDE SEQUENCE [LARGE SCALE GENOMIC DNA]</scope>
    <source>
        <strain evidence="8 9">ATCC 12856</strain>
    </source>
</reference>
<comment type="function">
    <text evidence="6 7">This protein binds to 23S rRNA in the presence of protein L20.</text>
</comment>
<dbReference type="InterPro" id="IPR028909">
    <property type="entry name" value="bL21-like"/>
</dbReference>
<dbReference type="GO" id="GO:0005840">
    <property type="term" value="C:ribosome"/>
    <property type="evidence" value="ECO:0007669"/>
    <property type="project" value="UniProtKB-KW"/>
</dbReference>
<evidence type="ECO:0000256" key="7">
    <source>
        <dbReference type="RuleBase" id="RU000562"/>
    </source>
</evidence>
<dbReference type="eggNOG" id="COG0261">
    <property type="taxonomic scope" value="Bacteria"/>
</dbReference>
<dbReference type="GO" id="GO:0003735">
    <property type="term" value="F:structural constituent of ribosome"/>
    <property type="evidence" value="ECO:0007669"/>
    <property type="project" value="InterPro"/>
</dbReference>
<dbReference type="GO" id="GO:0005737">
    <property type="term" value="C:cytoplasm"/>
    <property type="evidence" value="ECO:0007669"/>
    <property type="project" value="UniProtKB-ARBA"/>
</dbReference>
<dbReference type="Pfam" id="PF00829">
    <property type="entry name" value="Ribosomal_L21p"/>
    <property type="match status" value="1"/>
</dbReference>
<keyword evidence="9" id="KW-1185">Reference proteome</keyword>
<keyword evidence="2 6" id="KW-0699">rRNA-binding</keyword>
<comment type="similarity">
    <text evidence="1 6 7">Belongs to the bacterial ribosomal protein bL21 family.</text>
</comment>
<dbReference type="EMBL" id="AWSJ01000037">
    <property type="protein sequence ID" value="ERI11508.1"/>
    <property type="molecule type" value="Genomic_DNA"/>
</dbReference>
<sequence>MEEVQRMYAIIETGGKQYKVEKGTELYIEKLTDAEGETVTFDRVLLVAGDNGVKMGAPVVEGATVTAKVERHGKGKKIIVYKYKAKKNYRRKQGHRQPYTKVVIEAINA</sequence>
<keyword evidence="4 6" id="KW-0689">Ribosomal protein</keyword>
<dbReference type="STRING" id="649747.HMPREF0083_00391"/>
<evidence type="ECO:0000256" key="6">
    <source>
        <dbReference type="HAMAP-Rule" id="MF_01363"/>
    </source>
</evidence>
<comment type="caution">
    <text evidence="8">The sequence shown here is derived from an EMBL/GenBank/DDBJ whole genome shotgun (WGS) entry which is preliminary data.</text>
</comment>
<evidence type="ECO:0000256" key="1">
    <source>
        <dbReference type="ARBA" id="ARBA00008563"/>
    </source>
</evidence>
<dbReference type="NCBIfam" id="TIGR00061">
    <property type="entry name" value="L21"/>
    <property type="match status" value="1"/>
</dbReference>
<evidence type="ECO:0000256" key="2">
    <source>
        <dbReference type="ARBA" id="ARBA00022730"/>
    </source>
</evidence>
<dbReference type="Proteomes" id="UP000016511">
    <property type="component" value="Unassembled WGS sequence"/>
</dbReference>
<dbReference type="HOGENOM" id="CLU_061463_3_2_9"/>
<dbReference type="GO" id="GO:0006412">
    <property type="term" value="P:translation"/>
    <property type="evidence" value="ECO:0007669"/>
    <property type="project" value="UniProtKB-UniRule"/>
</dbReference>
<dbReference type="PATRIC" id="fig|649747.3.peg.357"/>
<keyword evidence="3 6" id="KW-0694">RNA-binding</keyword>
<dbReference type="GO" id="GO:1990904">
    <property type="term" value="C:ribonucleoprotein complex"/>
    <property type="evidence" value="ECO:0007669"/>
    <property type="project" value="UniProtKB-KW"/>
</dbReference>
<comment type="subunit">
    <text evidence="6">Part of the 50S ribosomal subunit. Contacts protein L20.</text>
</comment>
<organism evidence="8 9">
    <name type="scientific">Aneurinibacillus aneurinilyticus ATCC 12856</name>
    <dbReference type="NCBI Taxonomy" id="649747"/>
    <lineage>
        <taxon>Bacteria</taxon>
        <taxon>Bacillati</taxon>
        <taxon>Bacillota</taxon>
        <taxon>Bacilli</taxon>
        <taxon>Bacillales</taxon>
        <taxon>Paenibacillaceae</taxon>
        <taxon>Aneurinibacillus group</taxon>
        <taxon>Aneurinibacillus</taxon>
    </lineage>
</organism>
<dbReference type="AlphaFoldDB" id="U1XAC5"/>
<evidence type="ECO:0000256" key="3">
    <source>
        <dbReference type="ARBA" id="ARBA00022884"/>
    </source>
</evidence>
<dbReference type="HAMAP" id="MF_01363">
    <property type="entry name" value="Ribosomal_bL21"/>
    <property type="match status" value="1"/>
</dbReference>
<keyword evidence="5 6" id="KW-0687">Ribonucleoprotein</keyword>
<dbReference type="PANTHER" id="PTHR21349:SF0">
    <property type="entry name" value="LARGE RIBOSOMAL SUBUNIT PROTEIN BL21M"/>
    <property type="match status" value="1"/>
</dbReference>
<evidence type="ECO:0000256" key="5">
    <source>
        <dbReference type="ARBA" id="ARBA00023274"/>
    </source>
</evidence>
<evidence type="ECO:0000313" key="9">
    <source>
        <dbReference type="Proteomes" id="UP000016511"/>
    </source>
</evidence>
<dbReference type="PANTHER" id="PTHR21349">
    <property type="entry name" value="50S RIBOSOMAL PROTEIN L21"/>
    <property type="match status" value="1"/>
</dbReference>
<accession>U1XAC5</accession>
<proteinExistence type="inferred from homology"/>
<dbReference type="PROSITE" id="PS01169">
    <property type="entry name" value="RIBOSOMAL_L21"/>
    <property type="match status" value="1"/>
</dbReference>
<evidence type="ECO:0000256" key="4">
    <source>
        <dbReference type="ARBA" id="ARBA00022980"/>
    </source>
</evidence>
<dbReference type="InterPro" id="IPR001787">
    <property type="entry name" value="Ribosomal_bL21"/>
</dbReference>
<evidence type="ECO:0000313" key="8">
    <source>
        <dbReference type="EMBL" id="ERI11508.1"/>
    </source>
</evidence>
<dbReference type="SUPFAM" id="SSF141091">
    <property type="entry name" value="L21p-like"/>
    <property type="match status" value="1"/>
</dbReference>